<reference evidence="12 13" key="1">
    <citation type="journal article" date="2016" name="Nat. Commun.">
        <title>Thousands of microbial genomes shed light on interconnected biogeochemical processes in an aquifer system.</title>
        <authorList>
            <person name="Anantharaman K."/>
            <person name="Brown C.T."/>
            <person name="Hug L.A."/>
            <person name="Sharon I."/>
            <person name="Castelle C.J."/>
            <person name="Probst A.J."/>
            <person name="Thomas B.C."/>
            <person name="Singh A."/>
            <person name="Wilkins M.J."/>
            <person name="Karaoz U."/>
            <person name="Brodie E.L."/>
            <person name="Williams K.H."/>
            <person name="Hubbard S.S."/>
            <person name="Banfield J.F."/>
        </authorList>
    </citation>
    <scope>NUCLEOTIDE SEQUENCE [LARGE SCALE GENOMIC DNA]</scope>
</reference>
<accession>A0A1F8EYQ9</accession>
<protein>
    <recommendedName>
        <fullName evidence="2 8">Transcription elongation factor GreA</fullName>
    </recommendedName>
    <alternativeName>
        <fullName evidence="7 8">Transcript cleavage factor GreA</fullName>
    </alternativeName>
</protein>
<sequence length="152" mass="16684">MTAQYFSPEGLEKLKKELEERKAEIRAEITRKILAAKELGDLSENAEYVEAKETQGFNEGRIAELEDMIKNAVIIEPHQKLEAVVVGSTVRVKSEHGEHKFTIVGAAESNPTQGFISNESPLGTAFLGCKKGEVIEVKTPGGIATYKILDII</sequence>
<dbReference type="GO" id="GO:0070063">
    <property type="term" value="F:RNA polymerase binding"/>
    <property type="evidence" value="ECO:0007669"/>
    <property type="project" value="InterPro"/>
</dbReference>
<dbReference type="InterPro" id="IPR036805">
    <property type="entry name" value="Tscrpt_elong_fac_GreA/B_N_sf"/>
</dbReference>
<evidence type="ECO:0000256" key="1">
    <source>
        <dbReference type="ARBA" id="ARBA00008213"/>
    </source>
</evidence>
<dbReference type="Proteomes" id="UP000177507">
    <property type="component" value="Unassembled WGS sequence"/>
</dbReference>
<comment type="similarity">
    <text evidence="1 8 9">Belongs to the GreA/GreB family.</text>
</comment>
<dbReference type="EMBL" id="MGJI01000012">
    <property type="protein sequence ID" value="OGN05169.1"/>
    <property type="molecule type" value="Genomic_DNA"/>
</dbReference>
<evidence type="ECO:0000256" key="8">
    <source>
        <dbReference type="HAMAP-Rule" id="MF_00105"/>
    </source>
</evidence>
<evidence type="ECO:0000256" key="3">
    <source>
        <dbReference type="ARBA" id="ARBA00023015"/>
    </source>
</evidence>
<dbReference type="PANTHER" id="PTHR30437:SF4">
    <property type="entry name" value="TRANSCRIPTION ELONGATION FACTOR GREA"/>
    <property type="match status" value="1"/>
</dbReference>
<dbReference type="GO" id="GO:0006354">
    <property type="term" value="P:DNA-templated transcription elongation"/>
    <property type="evidence" value="ECO:0007669"/>
    <property type="project" value="TreeGrafter"/>
</dbReference>
<dbReference type="InterPro" id="IPR036953">
    <property type="entry name" value="GreA/GreB_C_sf"/>
</dbReference>
<dbReference type="PROSITE" id="PS00829">
    <property type="entry name" value="GREAB_1"/>
    <property type="match status" value="1"/>
</dbReference>
<dbReference type="AlphaFoldDB" id="A0A1F8EYQ9"/>
<name>A0A1F8EYQ9_9BACT</name>
<dbReference type="STRING" id="1802668.A2831_01650"/>
<dbReference type="InterPro" id="IPR023459">
    <property type="entry name" value="Tscrpt_elong_fac_GreA/B_fam"/>
</dbReference>
<dbReference type="NCBIfam" id="NF001263">
    <property type="entry name" value="PRK00226.1-4"/>
    <property type="match status" value="1"/>
</dbReference>
<dbReference type="Pfam" id="PF01272">
    <property type="entry name" value="GreA_GreB"/>
    <property type="match status" value="1"/>
</dbReference>
<evidence type="ECO:0000256" key="2">
    <source>
        <dbReference type="ARBA" id="ARBA00013729"/>
    </source>
</evidence>
<comment type="caution">
    <text evidence="12">The sequence shown here is derived from an EMBL/GenBank/DDBJ whole genome shotgun (WGS) entry which is preliminary data.</text>
</comment>
<evidence type="ECO:0000256" key="7">
    <source>
        <dbReference type="ARBA" id="ARBA00030776"/>
    </source>
</evidence>
<dbReference type="InterPro" id="IPR022691">
    <property type="entry name" value="Tscrpt_elong_fac_GreA/B_N"/>
</dbReference>
<keyword evidence="5 8" id="KW-0804">Transcription</keyword>
<dbReference type="FunFam" id="1.10.287.180:FF:000001">
    <property type="entry name" value="Transcription elongation factor GreA"/>
    <property type="match status" value="1"/>
</dbReference>
<evidence type="ECO:0000256" key="6">
    <source>
        <dbReference type="ARBA" id="ARBA00024916"/>
    </source>
</evidence>
<dbReference type="NCBIfam" id="TIGR01462">
    <property type="entry name" value="greA"/>
    <property type="match status" value="1"/>
</dbReference>
<comment type="function">
    <text evidence="6 8 9">Necessary for efficient RNA polymerase transcription elongation past template-encoded arresting sites. The arresting sites in DNA have the property of trapping a certain fraction of elongating RNA polymerases that pass through, resulting in locked ternary complexes. Cleavage of the nascent transcript by cleavage factors such as GreA or GreB allows the resumption of elongation from the new 3'terminus. GreA releases sequences of 2 to 3 nucleotides.</text>
</comment>
<dbReference type="InterPro" id="IPR006359">
    <property type="entry name" value="Tscrpt_elong_fac_GreA"/>
</dbReference>
<evidence type="ECO:0000259" key="10">
    <source>
        <dbReference type="Pfam" id="PF01272"/>
    </source>
</evidence>
<proteinExistence type="inferred from homology"/>
<dbReference type="Pfam" id="PF03449">
    <property type="entry name" value="GreA_GreB_N"/>
    <property type="match status" value="1"/>
</dbReference>
<dbReference type="SUPFAM" id="SSF54534">
    <property type="entry name" value="FKBP-like"/>
    <property type="match status" value="1"/>
</dbReference>
<dbReference type="PANTHER" id="PTHR30437">
    <property type="entry name" value="TRANSCRIPTION ELONGATION FACTOR GREA"/>
    <property type="match status" value="1"/>
</dbReference>
<dbReference type="InterPro" id="IPR028624">
    <property type="entry name" value="Tscrpt_elong_fac_GreA/B"/>
</dbReference>
<gene>
    <name evidence="8" type="primary">greA</name>
    <name evidence="12" type="ORF">A2831_01650</name>
</gene>
<evidence type="ECO:0000313" key="12">
    <source>
        <dbReference type="EMBL" id="OGN05169.1"/>
    </source>
</evidence>
<evidence type="ECO:0000313" key="13">
    <source>
        <dbReference type="Proteomes" id="UP000177507"/>
    </source>
</evidence>
<dbReference type="GO" id="GO:0032784">
    <property type="term" value="P:regulation of DNA-templated transcription elongation"/>
    <property type="evidence" value="ECO:0007669"/>
    <property type="project" value="UniProtKB-UniRule"/>
</dbReference>
<dbReference type="GO" id="GO:0003677">
    <property type="term" value="F:DNA binding"/>
    <property type="evidence" value="ECO:0007669"/>
    <property type="project" value="UniProtKB-UniRule"/>
</dbReference>
<evidence type="ECO:0000259" key="11">
    <source>
        <dbReference type="Pfam" id="PF03449"/>
    </source>
</evidence>
<dbReference type="InterPro" id="IPR018151">
    <property type="entry name" value="TF_GreA/GreB_CS"/>
</dbReference>
<dbReference type="Gene3D" id="1.10.287.180">
    <property type="entry name" value="Transcription elongation factor, GreA/GreB, N-terminal domain"/>
    <property type="match status" value="1"/>
</dbReference>
<evidence type="ECO:0000256" key="5">
    <source>
        <dbReference type="ARBA" id="ARBA00023163"/>
    </source>
</evidence>
<keyword evidence="8" id="KW-0175">Coiled coil</keyword>
<dbReference type="Gene3D" id="3.10.50.30">
    <property type="entry name" value="Transcription elongation factor, GreA/GreB, C-terminal domain"/>
    <property type="match status" value="1"/>
</dbReference>
<dbReference type="InterPro" id="IPR001437">
    <property type="entry name" value="Tscrpt_elong_fac_GreA/B_C"/>
</dbReference>
<dbReference type="HAMAP" id="MF_00105">
    <property type="entry name" value="GreA_GreB"/>
    <property type="match status" value="1"/>
</dbReference>
<dbReference type="SUPFAM" id="SSF46557">
    <property type="entry name" value="GreA transcript cleavage protein, N-terminal domain"/>
    <property type="match status" value="1"/>
</dbReference>
<feature type="domain" description="Transcription elongation factor GreA/GreB N-terminal" evidence="11">
    <location>
        <begin position="5"/>
        <end position="74"/>
    </location>
</feature>
<feature type="domain" description="Transcription elongation factor GreA/GreB C-terminal" evidence="10">
    <location>
        <begin position="82"/>
        <end position="151"/>
    </location>
</feature>
<keyword evidence="4 8" id="KW-0238">DNA-binding</keyword>
<organism evidence="12 13">
    <name type="scientific">Candidatus Yanofskybacteria bacterium RIFCSPHIGHO2_01_FULL_44_17</name>
    <dbReference type="NCBI Taxonomy" id="1802668"/>
    <lineage>
        <taxon>Bacteria</taxon>
        <taxon>Candidatus Yanofskyibacteriota</taxon>
    </lineage>
</organism>
<evidence type="ECO:0000256" key="4">
    <source>
        <dbReference type="ARBA" id="ARBA00023125"/>
    </source>
</evidence>
<evidence type="ECO:0000256" key="9">
    <source>
        <dbReference type="RuleBase" id="RU000556"/>
    </source>
</evidence>
<dbReference type="PIRSF" id="PIRSF006092">
    <property type="entry name" value="GreA_GreB"/>
    <property type="match status" value="1"/>
</dbReference>
<keyword evidence="3 8" id="KW-0805">Transcription regulation</keyword>
<feature type="coiled-coil region" evidence="8">
    <location>
        <begin position="8"/>
        <end position="35"/>
    </location>
</feature>